<dbReference type="Gene3D" id="2.102.10.10">
    <property type="entry name" value="Rieske [2Fe-2S] iron-sulphur domain"/>
    <property type="match status" value="1"/>
</dbReference>
<keyword evidence="4" id="KW-0411">Iron-sulfur</keyword>
<sequence>MKKVIVILFAILLYNCTDTNDDNNCFLGVVLNETVNLSNPQFINIQVPGGHTIANIGGRNIIIIRNNTSSFKAFDLQCPERNCTTPMTFDGLKLICPCTNKEYNSLNGSPIDGEGCFALEYNVIQVSNSALQISR</sequence>
<dbReference type="OrthoDB" id="1201186at2"/>
<keyword evidence="1" id="KW-0001">2Fe-2S</keyword>
<evidence type="ECO:0000256" key="3">
    <source>
        <dbReference type="ARBA" id="ARBA00023004"/>
    </source>
</evidence>
<dbReference type="AlphaFoldDB" id="A0A238UD90"/>
<name>A0A238UD90_9FLAO</name>
<dbReference type="Proteomes" id="UP000215214">
    <property type="component" value="Chromosome TJEJU"/>
</dbReference>
<dbReference type="SUPFAM" id="SSF50022">
    <property type="entry name" value="ISP domain"/>
    <property type="match status" value="1"/>
</dbReference>
<dbReference type="InterPro" id="IPR036922">
    <property type="entry name" value="Rieske_2Fe-2S_sf"/>
</dbReference>
<feature type="domain" description="Rieske" evidence="5">
    <location>
        <begin position="38"/>
        <end position="133"/>
    </location>
</feature>
<keyword evidence="7" id="KW-1185">Reference proteome</keyword>
<dbReference type="EMBL" id="LT899436">
    <property type="protein sequence ID" value="SNR17131.1"/>
    <property type="molecule type" value="Genomic_DNA"/>
</dbReference>
<proteinExistence type="predicted"/>
<evidence type="ECO:0000259" key="5">
    <source>
        <dbReference type="PROSITE" id="PS51296"/>
    </source>
</evidence>
<reference evidence="6 7" key="1">
    <citation type="submission" date="2017-07" db="EMBL/GenBank/DDBJ databases">
        <authorList>
            <person name="Sun Z.S."/>
            <person name="Albrecht U."/>
            <person name="Echele G."/>
            <person name="Lee C.C."/>
        </authorList>
    </citation>
    <scope>NUCLEOTIDE SEQUENCE [LARGE SCALE GENOMIC DNA]</scope>
    <source>
        <strain evidence="7">type strain: KCTC 22618</strain>
    </source>
</reference>
<keyword evidence="2" id="KW-0479">Metal-binding</keyword>
<protein>
    <recommendedName>
        <fullName evidence="5">Rieske domain-containing protein</fullName>
    </recommendedName>
</protein>
<dbReference type="GO" id="GO:0051537">
    <property type="term" value="F:2 iron, 2 sulfur cluster binding"/>
    <property type="evidence" value="ECO:0007669"/>
    <property type="project" value="UniProtKB-KW"/>
</dbReference>
<keyword evidence="3" id="KW-0408">Iron</keyword>
<evidence type="ECO:0000256" key="2">
    <source>
        <dbReference type="ARBA" id="ARBA00022723"/>
    </source>
</evidence>
<dbReference type="PROSITE" id="PS51296">
    <property type="entry name" value="RIESKE"/>
    <property type="match status" value="1"/>
</dbReference>
<accession>A0A238UD90</accession>
<evidence type="ECO:0000313" key="6">
    <source>
        <dbReference type="EMBL" id="SNR17131.1"/>
    </source>
</evidence>
<dbReference type="InterPro" id="IPR017941">
    <property type="entry name" value="Rieske_2Fe-2S"/>
</dbReference>
<organism evidence="6 7">
    <name type="scientific">Tenacibaculum jejuense</name>
    <dbReference type="NCBI Taxonomy" id="584609"/>
    <lineage>
        <taxon>Bacteria</taxon>
        <taxon>Pseudomonadati</taxon>
        <taxon>Bacteroidota</taxon>
        <taxon>Flavobacteriia</taxon>
        <taxon>Flavobacteriales</taxon>
        <taxon>Flavobacteriaceae</taxon>
        <taxon>Tenacibaculum</taxon>
    </lineage>
</organism>
<dbReference type="RefSeq" id="WP_095074127.1">
    <property type="nucleotide sequence ID" value="NZ_LT899436.1"/>
</dbReference>
<evidence type="ECO:0000256" key="1">
    <source>
        <dbReference type="ARBA" id="ARBA00022714"/>
    </source>
</evidence>
<dbReference type="GO" id="GO:0046872">
    <property type="term" value="F:metal ion binding"/>
    <property type="evidence" value="ECO:0007669"/>
    <property type="project" value="UniProtKB-KW"/>
</dbReference>
<evidence type="ECO:0000313" key="7">
    <source>
        <dbReference type="Proteomes" id="UP000215214"/>
    </source>
</evidence>
<gene>
    <name evidence="6" type="ORF">TJEJU_3487</name>
</gene>
<evidence type="ECO:0000256" key="4">
    <source>
        <dbReference type="ARBA" id="ARBA00023014"/>
    </source>
</evidence>
<dbReference type="KEGG" id="tje:TJEJU_3487"/>